<dbReference type="Proteomes" id="UP000676336">
    <property type="component" value="Unassembled WGS sequence"/>
</dbReference>
<name>A0A8S2T6R8_9BILA</name>
<dbReference type="Pfam" id="PF18114">
    <property type="entry name" value="Suv3_N"/>
    <property type="match status" value="1"/>
</dbReference>
<dbReference type="InterPro" id="IPR041453">
    <property type="entry name" value="Suv3_N"/>
</dbReference>
<dbReference type="EMBL" id="CAJOBI010031081">
    <property type="protein sequence ID" value="CAF4273044.1"/>
    <property type="molecule type" value="Genomic_DNA"/>
</dbReference>
<protein>
    <recommendedName>
        <fullName evidence="1">Suv3 N-terminal domain-containing protein</fullName>
    </recommendedName>
</protein>
<organism evidence="2 3">
    <name type="scientific">Rotaria magnacalcarata</name>
    <dbReference type="NCBI Taxonomy" id="392030"/>
    <lineage>
        <taxon>Eukaryota</taxon>
        <taxon>Metazoa</taxon>
        <taxon>Spiralia</taxon>
        <taxon>Gnathifera</taxon>
        <taxon>Rotifera</taxon>
        <taxon>Eurotatoria</taxon>
        <taxon>Bdelloidea</taxon>
        <taxon>Philodinida</taxon>
        <taxon>Philodinidae</taxon>
        <taxon>Rotaria</taxon>
    </lineage>
</organism>
<dbReference type="Gene3D" id="1.10.1740.140">
    <property type="match status" value="1"/>
</dbReference>
<evidence type="ECO:0000313" key="3">
    <source>
        <dbReference type="Proteomes" id="UP000676336"/>
    </source>
</evidence>
<sequence>NDFYRHDDVKKLATDRGLDLQLFKNAYVSFRKFLIQSTVLPVDFQIVLNDIICGAGIVTDMFPFFLRHAQQMFPHLICMDDLKKISD</sequence>
<feature type="non-terminal residue" evidence="2">
    <location>
        <position position="87"/>
    </location>
</feature>
<evidence type="ECO:0000259" key="1">
    <source>
        <dbReference type="Pfam" id="PF18114"/>
    </source>
</evidence>
<proteinExistence type="predicted"/>
<dbReference type="AlphaFoldDB" id="A0A8S2T6R8"/>
<accession>A0A8S2T6R8</accession>
<feature type="non-terminal residue" evidence="2">
    <location>
        <position position="1"/>
    </location>
</feature>
<feature type="domain" description="Suv3 N-terminal" evidence="1">
    <location>
        <begin position="1"/>
        <end position="82"/>
    </location>
</feature>
<comment type="caution">
    <text evidence="2">The sequence shown here is derived from an EMBL/GenBank/DDBJ whole genome shotgun (WGS) entry which is preliminary data.</text>
</comment>
<gene>
    <name evidence="2" type="ORF">SMN809_LOCUS24917</name>
</gene>
<evidence type="ECO:0000313" key="2">
    <source>
        <dbReference type="EMBL" id="CAF4273044.1"/>
    </source>
</evidence>
<reference evidence="2" key="1">
    <citation type="submission" date="2021-02" db="EMBL/GenBank/DDBJ databases">
        <authorList>
            <person name="Nowell W R."/>
        </authorList>
    </citation>
    <scope>NUCLEOTIDE SEQUENCE</scope>
</reference>